<gene>
    <name evidence="1" type="ORF">CPAG_04034</name>
</gene>
<dbReference type="VEuPathDB" id="FungiDB:CPAG_04034"/>
<reference evidence="2" key="2">
    <citation type="journal article" date="2009" name="Genome Res.">
        <title>Comparative genomic analyses of the human fungal pathogens Coccidioides and their relatives.</title>
        <authorList>
            <person name="Sharpton T.J."/>
            <person name="Stajich J.E."/>
            <person name="Rounsley S.D."/>
            <person name="Gardner M.J."/>
            <person name="Wortman J.R."/>
            <person name="Jordar V.S."/>
            <person name="Maiti R."/>
            <person name="Kodira C.D."/>
            <person name="Neafsey D.E."/>
            <person name="Zeng Q."/>
            <person name="Hung C.-Y."/>
            <person name="McMahan C."/>
            <person name="Muszewska A."/>
            <person name="Grynberg M."/>
            <person name="Mandel M.A."/>
            <person name="Kellner E.M."/>
            <person name="Barker B.M."/>
            <person name="Galgiani J.N."/>
            <person name="Orbach M.J."/>
            <person name="Kirkland T.N."/>
            <person name="Cole G.T."/>
            <person name="Henn M.R."/>
            <person name="Birren B.W."/>
            <person name="Taylor J.W."/>
        </authorList>
    </citation>
    <scope>NUCLEOTIDE SEQUENCE [LARGE SCALE GENOMIC DNA]</scope>
    <source>
        <strain evidence="2">RMSCC 3488</strain>
    </source>
</reference>
<dbReference type="EMBL" id="DS268110">
    <property type="protein sequence ID" value="KMM67700.1"/>
    <property type="molecule type" value="Genomic_DNA"/>
</dbReference>
<dbReference type="AlphaFoldDB" id="A0A0J6FEN9"/>
<reference evidence="1 2" key="1">
    <citation type="submission" date="2007-06" db="EMBL/GenBank/DDBJ databases">
        <title>The Genome Sequence of Coccidioides posadasii RMSCC_3488.</title>
        <authorList>
            <consortium name="Coccidioides Genome Resources Consortium"/>
            <consortium name="The Broad Institute Genome Sequencing Platform"/>
            <person name="Henn M.R."/>
            <person name="Sykes S."/>
            <person name="Young S."/>
            <person name="Jaffe D."/>
            <person name="Berlin A."/>
            <person name="Alvarez P."/>
            <person name="Butler J."/>
            <person name="Gnerre S."/>
            <person name="Grabherr M."/>
            <person name="Mauceli E."/>
            <person name="Brockman W."/>
            <person name="Kodira C."/>
            <person name="Alvarado L."/>
            <person name="Zeng Q."/>
            <person name="Crawford M."/>
            <person name="Antoine C."/>
            <person name="Devon K."/>
            <person name="Galgiani J."/>
            <person name="Orsborn K."/>
            <person name="Lewis M.L."/>
            <person name="Nusbaum C."/>
            <person name="Galagan J."/>
            <person name="Birren B."/>
        </authorList>
    </citation>
    <scope>NUCLEOTIDE SEQUENCE [LARGE SCALE GENOMIC DNA]</scope>
    <source>
        <strain evidence="1 2">RMSCC 3488</strain>
    </source>
</reference>
<dbReference type="Proteomes" id="UP000054567">
    <property type="component" value="Unassembled WGS sequence"/>
</dbReference>
<reference evidence="2" key="3">
    <citation type="journal article" date="2010" name="Genome Res.">
        <title>Population genomic sequencing of Coccidioides fungi reveals recent hybridization and transposon control.</title>
        <authorList>
            <person name="Neafsey D.E."/>
            <person name="Barker B.M."/>
            <person name="Sharpton T.J."/>
            <person name="Stajich J.E."/>
            <person name="Park D.J."/>
            <person name="Whiston E."/>
            <person name="Hung C.-Y."/>
            <person name="McMahan C."/>
            <person name="White J."/>
            <person name="Sykes S."/>
            <person name="Heiman D."/>
            <person name="Young S."/>
            <person name="Zeng Q."/>
            <person name="Abouelleil A."/>
            <person name="Aftuck L."/>
            <person name="Bessette D."/>
            <person name="Brown A."/>
            <person name="FitzGerald M."/>
            <person name="Lui A."/>
            <person name="Macdonald J.P."/>
            <person name="Priest M."/>
            <person name="Orbach M.J."/>
            <person name="Galgiani J.N."/>
            <person name="Kirkland T.N."/>
            <person name="Cole G.T."/>
            <person name="Birren B.W."/>
            <person name="Henn M.R."/>
            <person name="Taylor J.W."/>
            <person name="Rounsley S.D."/>
        </authorList>
    </citation>
    <scope>NUCLEOTIDE SEQUENCE [LARGE SCALE GENOMIC DNA]</scope>
    <source>
        <strain evidence="2">RMSCC 3488</strain>
    </source>
</reference>
<evidence type="ECO:0000313" key="2">
    <source>
        <dbReference type="Proteomes" id="UP000054567"/>
    </source>
</evidence>
<accession>A0A0J6FEN9</accession>
<protein>
    <submittedName>
        <fullName evidence="1">Uncharacterized protein</fullName>
    </submittedName>
</protein>
<name>A0A0J6FEN9_COCPO</name>
<proteinExistence type="predicted"/>
<sequence>MWFLTPRNEGQMRAFYFIAPRCGSSLRSLSNRCRPPLDGTPPPPSPAVQLAALHGAPRKVAAWEPRWTTRAGMTSRVGSLVAASGLVRGSGVRDWFSSVLGSLGF</sequence>
<evidence type="ECO:0000313" key="1">
    <source>
        <dbReference type="EMBL" id="KMM67700.1"/>
    </source>
</evidence>
<organism evidence="1 2">
    <name type="scientific">Coccidioides posadasii RMSCC 3488</name>
    <dbReference type="NCBI Taxonomy" id="454284"/>
    <lineage>
        <taxon>Eukaryota</taxon>
        <taxon>Fungi</taxon>
        <taxon>Dikarya</taxon>
        <taxon>Ascomycota</taxon>
        <taxon>Pezizomycotina</taxon>
        <taxon>Eurotiomycetes</taxon>
        <taxon>Eurotiomycetidae</taxon>
        <taxon>Onygenales</taxon>
        <taxon>Onygenaceae</taxon>
        <taxon>Coccidioides</taxon>
    </lineage>
</organism>